<organism evidence="2 3">
    <name type="scientific">Asanoa iriomotensis</name>
    <dbReference type="NCBI Taxonomy" id="234613"/>
    <lineage>
        <taxon>Bacteria</taxon>
        <taxon>Bacillati</taxon>
        <taxon>Actinomycetota</taxon>
        <taxon>Actinomycetes</taxon>
        <taxon>Micromonosporales</taxon>
        <taxon>Micromonosporaceae</taxon>
        <taxon>Asanoa</taxon>
    </lineage>
</organism>
<evidence type="ECO:0000256" key="1">
    <source>
        <dbReference type="SAM" id="MobiDB-lite"/>
    </source>
</evidence>
<keyword evidence="3" id="KW-1185">Reference proteome</keyword>
<gene>
    <name evidence="2" type="ORF">Air01nite_30870</name>
</gene>
<feature type="compositionally biased region" description="Low complexity" evidence="1">
    <location>
        <begin position="38"/>
        <end position="51"/>
    </location>
</feature>
<name>A0ABQ4C2J3_9ACTN</name>
<feature type="region of interest" description="Disordered" evidence="1">
    <location>
        <begin position="233"/>
        <end position="285"/>
    </location>
</feature>
<accession>A0ABQ4C2J3</accession>
<reference evidence="2 3" key="1">
    <citation type="submission" date="2021-01" db="EMBL/GenBank/DDBJ databases">
        <title>Whole genome shotgun sequence of Asanoa iriomotensis NBRC 100142.</title>
        <authorList>
            <person name="Komaki H."/>
            <person name="Tamura T."/>
        </authorList>
    </citation>
    <scope>NUCLEOTIDE SEQUENCE [LARGE SCALE GENOMIC DNA]</scope>
    <source>
        <strain evidence="2 3">NBRC 100142</strain>
    </source>
</reference>
<proteinExistence type="predicted"/>
<dbReference type="Proteomes" id="UP000624325">
    <property type="component" value="Unassembled WGS sequence"/>
</dbReference>
<sequence>MPRRRGSPPRAQPADRAAEACRVRKSRRATVRPGVRTRSAAAADPMASRRAAPPFPRRLRATAGVAVPVARTSRAMALQARYRTVVDGGAPAAVSRPPTRLRLCLAGRMAAVGGPVVQIQICRPARALRGRARRWPAGPVVRPVVVFQALCQMVAGLAAGADLTALADLAADRAGAAAPTDLAAADRAGAAAPTDLAAAHPAGAADPAALAVAAGPATPVALADGAVAAYPTRTRPATARAPRERRARVVASAATRRTRTSRAAEPQADRTPALLRAGATAPPTR</sequence>
<evidence type="ECO:0000313" key="2">
    <source>
        <dbReference type="EMBL" id="GIF56992.1"/>
    </source>
</evidence>
<evidence type="ECO:0000313" key="3">
    <source>
        <dbReference type="Proteomes" id="UP000624325"/>
    </source>
</evidence>
<feature type="region of interest" description="Disordered" evidence="1">
    <location>
        <begin position="1"/>
        <end position="51"/>
    </location>
</feature>
<comment type="caution">
    <text evidence="2">The sequence shown here is derived from an EMBL/GenBank/DDBJ whole genome shotgun (WGS) entry which is preliminary data.</text>
</comment>
<dbReference type="EMBL" id="BONC01000019">
    <property type="protein sequence ID" value="GIF56992.1"/>
    <property type="molecule type" value="Genomic_DNA"/>
</dbReference>
<protein>
    <submittedName>
        <fullName evidence="2">Uncharacterized protein</fullName>
    </submittedName>
</protein>